<dbReference type="InterPro" id="IPR002403">
    <property type="entry name" value="Cyt_P450_E_grp-IV"/>
</dbReference>
<dbReference type="PRINTS" id="PR00465">
    <property type="entry name" value="EP450IV"/>
</dbReference>
<keyword evidence="4 5" id="KW-0408">Iron</keyword>
<evidence type="ECO:0000256" key="1">
    <source>
        <dbReference type="ARBA" id="ARBA00001971"/>
    </source>
</evidence>
<dbReference type="InterPro" id="IPR017972">
    <property type="entry name" value="Cyt_P450_CS"/>
</dbReference>
<dbReference type="OrthoDB" id="1844152at2759"/>
<organism evidence="7 8">
    <name type="scientific">Zancudomyces culisetae</name>
    <name type="common">Gut fungus</name>
    <name type="synonym">Smittium culisetae</name>
    <dbReference type="NCBI Taxonomy" id="1213189"/>
    <lineage>
        <taxon>Eukaryota</taxon>
        <taxon>Fungi</taxon>
        <taxon>Fungi incertae sedis</taxon>
        <taxon>Zoopagomycota</taxon>
        <taxon>Kickxellomycotina</taxon>
        <taxon>Harpellomycetes</taxon>
        <taxon>Harpellales</taxon>
        <taxon>Legeriomycetaceae</taxon>
        <taxon>Zancudomyces</taxon>
    </lineage>
</organism>
<dbReference type="SUPFAM" id="SSF48264">
    <property type="entry name" value="Cytochrome P450"/>
    <property type="match status" value="1"/>
</dbReference>
<feature type="binding site" description="axial binding residue" evidence="5">
    <location>
        <position position="303"/>
    </location>
    <ligand>
        <name>heme</name>
        <dbReference type="ChEBI" id="CHEBI:30413"/>
    </ligand>
    <ligandPart>
        <name>Fe</name>
        <dbReference type="ChEBI" id="CHEBI:18248"/>
    </ligandPart>
</feature>
<dbReference type="Gene3D" id="1.10.630.10">
    <property type="entry name" value="Cytochrome P450"/>
    <property type="match status" value="1"/>
</dbReference>
<dbReference type="PROSITE" id="PS00086">
    <property type="entry name" value="CYTOCHROME_P450"/>
    <property type="match status" value="1"/>
</dbReference>
<name>A0A1R1PE23_ZANCU</name>
<evidence type="ECO:0000313" key="8">
    <source>
        <dbReference type="Proteomes" id="UP000188320"/>
    </source>
</evidence>
<evidence type="ECO:0000256" key="6">
    <source>
        <dbReference type="RuleBase" id="RU000461"/>
    </source>
</evidence>
<evidence type="ECO:0000313" key="7">
    <source>
        <dbReference type="EMBL" id="OMH79122.1"/>
    </source>
</evidence>
<keyword evidence="3 5" id="KW-0479">Metal-binding</keyword>
<evidence type="ECO:0000256" key="3">
    <source>
        <dbReference type="ARBA" id="ARBA00022723"/>
    </source>
</evidence>
<dbReference type="Proteomes" id="UP000188320">
    <property type="component" value="Unassembled WGS sequence"/>
</dbReference>
<dbReference type="GO" id="GO:0020037">
    <property type="term" value="F:heme binding"/>
    <property type="evidence" value="ECO:0007669"/>
    <property type="project" value="InterPro"/>
</dbReference>
<comment type="caution">
    <text evidence="7">The sequence shown here is derived from an EMBL/GenBank/DDBJ whole genome shotgun (WGS) entry which is preliminary data.</text>
</comment>
<accession>A0A1R1PE23</accession>
<sequence length="374" mass="43371">MSEKIRKTVKEIAVPYGLKKVKCIEAGINRNSSEGYKGEGEVYRKHMNQNLCIVNLNKRKSILIGGRFSSEYVKHPDTIFNKNRAYLKDRHKYTVLTRGIHVDDILYTRYLLYFMSYVDLKESMEAIQPILERVIRREIIISGSVYNGNEVVVNNLYETRFPSGTNERSVLHTVELSLRPDVYKELLQEQHELIEKNGGKKDIPFEMLDEMVYLDAFIKETIRLSGSDLFMPRCTTQEVVMSNGVTISKHQYVSFNIQAHNRDSKIFGPNADEFDYKRHIRLGLKLTDTSLANLMWGAGNRVCLARVYAAALMKMMLAMIIRKYEVHANYSVKKNKHGQPAFTHYNSLSDFCTNKGLYFKIRYVDNVVFELTKK</sequence>
<evidence type="ECO:0000256" key="4">
    <source>
        <dbReference type="ARBA" id="ARBA00023004"/>
    </source>
</evidence>
<proteinExistence type="inferred from homology"/>
<protein>
    <submittedName>
        <fullName evidence="7">Indoleacetaldoxime dehydratase</fullName>
    </submittedName>
</protein>
<dbReference type="GO" id="GO:0016705">
    <property type="term" value="F:oxidoreductase activity, acting on paired donors, with incorporation or reduction of molecular oxygen"/>
    <property type="evidence" value="ECO:0007669"/>
    <property type="project" value="InterPro"/>
</dbReference>
<keyword evidence="8" id="KW-1185">Reference proteome</keyword>
<evidence type="ECO:0000256" key="2">
    <source>
        <dbReference type="ARBA" id="ARBA00010617"/>
    </source>
</evidence>
<dbReference type="Pfam" id="PF00067">
    <property type="entry name" value="p450"/>
    <property type="match status" value="1"/>
</dbReference>
<comment type="similarity">
    <text evidence="2 6">Belongs to the cytochrome P450 family.</text>
</comment>
<dbReference type="InterPro" id="IPR001128">
    <property type="entry name" value="Cyt_P450"/>
</dbReference>
<dbReference type="GO" id="GO:0005506">
    <property type="term" value="F:iron ion binding"/>
    <property type="evidence" value="ECO:0007669"/>
    <property type="project" value="InterPro"/>
</dbReference>
<dbReference type="EMBL" id="LSSK01001664">
    <property type="protein sequence ID" value="OMH79122.1"/>
    <property type="molecule type" value="Genomic_DNA"/>
</dbReference>
<reference evidence="8" key="1">
    <citation type="submission" date="2017-01" db="EMBL/GenBank/DDBJ databases">
        <authorList>
            <person name="Wang Y."/>
            <person name="White M."/>
            <person name="Kvist S."/>
            <person name="Moncalvo J.-M."/>
        </authorList>
    </citation>
    <scope>NUCLEOTIDE SEQUENCE [LARGE SCALE GENOMIC DNA]</scope>
    <source>
        <strain evidence="8">COL-18-3</strain>
    </source>
</reference>
<dbReference type="PANTHER" id="PTHR46206">
    <property type="entry name" value="CYTOCHROME P450"/>
    <property type="match status" value="1"/>
</dbReference>
<dbReference type="GO" id="GO:0004497">
    <property type="term" value="F:monooxygenase activity"/>
    <property type="evidence" value="ECO:0007669"/>
    <property type="project" value="UniProtKB-KW"/>
</dbReference>
<evidence type="ECO:0000256" key="5">
    <source>
        <dbReference type="PIRSR" id="PIRSR602403-1"/>
    </source>
</evidence>
<gene>
    <name evidence="7" type="ORF">AX774_g7486</name>
</gene>
<keyword evidence="6" id="KW-0560">Oxidoreductase</keyword>
<keyword evidence="6" id="KW-0503">Monooxygenase</keyword>
<dbReference type="InterPro" id="IPR036396">
    <property type="entry name" value="Cyt_P450_sf"/>
</dbReference>
<keyword evidence="5 6" id="KW-0349">Heme</keyword>
<dbReference type="AlphaFoldDB" id="A0A1R1PE23"/>
<comment type="cofactor">
    <cofactor evidence="1 5">
        <name>heme</name>
        <dbReference type="ChEBI" id="CHEBI:30413"/>
    </cofactor>
</comment>